<evidence type="ECO:0000313" key="10">
    <source>
        <dbReference type="Proteomes" id="UP000246077"/>
    </source>
</evidence>
<dbReference type="Gene3D" id="1.10.8.640">
    <property type="entry name" value="Cytochrome C biogenesis protein"/>
    <property type="match status" value="1"/>
</dbReference>
<evidence type="ECO:0000256" key="4">
    <source>
        <dbReference type="ARBA" id="ARBA00022729"/>
    </source>
</evidence>
<evidence type="ECO:0000256" key="3">
    <source>
        <dbReference type="ARBA" id="ARBA00022723"/>
    </source>
</evidence>
<keyword evidence="5" id="KW-0201">Cytochrome c-type biogenesis</keyword>
<keyword evidence="2 7" id="KW-0349">Heme</keyword>
<dbReference type="RefSeq" id="WP_109920718.1">
    <property type="nucleotide sequence ID" value="NZ_QGLF01000002.1"/>
</dbReference>
<evidence type="ECO:0000256" key="7">
    <source>
        <dbReference type="RuleBase" id="RU364112"/>
    </source>
</evidence>
<reference evidence="10" key="1">
    <citation type="submission" date="2018-05" db="EMBL/GenBank/DDBJ databases">
        <title>Zavarzinia sp. HR-AS.</title>
        <authorList>
            <person name="Lee Y."/>
            <person name="Jeon C.O."/>
        </authorList>
    </citation>
    <scope>NUCLEOTIDE SEQUENCE [LARGE SCALE GENOMIC DNA]</scope>
    <source>
        <strain evidence="10">DSM 1231</strain>
    </source>
</reference>
<keyword evidence="7" id="KW-0812">Transmembrane</keyword>
<evidence type="ECO:0000256" key="2">
    <source>
        <dbReference type="ARBA" id="ARBA00022617"/>
    </source>
</evidence>
<dbReference type="InterPro" id="IPR005616">
    <property type="entry name" value="CcmH/CycL/Ccl2/NrfF_N"/>
</dbReference>
<dbReference type="EMBL" id="QGLF01000002">
    <property type="protein sequence ID" value="PWR22073.1"/>
    <property type="molecule type" value="Genomic_DNA"/>
</dbReference>
<keyword evidence="4 7" id="KW-0732">Signal</keyword>
<organism evidence="9 10">
    <name type="scientific">Zavarzinia compransoris</name>
    <dbReference type="NCBI Taxonomy" id="1264899"/>
    <lineage>
        <taxon>Bacteria</taxon>
        <taxon>Pseudomonadati</taxon>
        <taxon>Pseudomonadota</taxon>
        <taxon>Alphaproteobacteria</taxon>
        <taxon>Rhodospirillales</taxon>
        <taxon>Zavarziniaceae</taxon>
        <taxon>Zavarzinia</taxon>
    </lineage>
</organism>
<protein>
    <recommendedName>
        <fullName evidence="7">Cytochrome c-type biogenesis protein</fullName>
    </recommendedName>
</protein>
<proteinExistence type="inferred from homology"/>
<dbReference type="Pfam" id="PF03918">
    <property type="entry name" value="CcmH"/>
    <property type="match status" value="1"/>
</dbReference>
<dbReference type="GO" id="GO:0005886">
    <property type="term" value="C:plasma membrane"/>
    <property type="evidence" value="ECO:0007669"/>
    <property type="project" value="TreeGrafter"/>
</dbReference>
<dbReference type="Proteomes" id="UP000246077">
    <property type="component" value="Unassembled WGS sequence"/>
</dbReference>
<evidence type="ECO:0000256" key="6">
    <source>
        <dbReference type="ARBA" id="ARBA00023004"/>
    </source>
</evidence>
<keyword evidence="6 7" id="KW-0408">Iron</keyword>
<dbReference type="InterPro" id="IPR038297">
    <property type="entry name" value="CcmH/CycL/NrfF/Ccl2_sf"/>
</dbReference>
<feature type="chain" id="PRO_5016190572" description="Cytochrome c-type biogenesis protein" evidence="7">
    <location>
        <begin position="20"/>
        <end position="155"/>
    </location>
</feature>
<dbReference type="OrthoDB" id="9804975at2"/>
<dbReference type="GO" id="GO:0017004">
    <property type="term" value="P:cytochrome complex assembly"/>
    <property type="evidence" value="ECO:0007669"/>
    <property type="project" value="UniProtKB-KW"/>
</dbReference>
<dbReference type="PANTHER" id="PTHR47870:SF1">
    <property type="entry name" value="CYTOCHROME C-TYPE BIOGENESIS PROTEIN CCMH"/>
    <property type="match status" value="1"/>
</dbReference>
<dbReference type="InterPro" id="IPR051263">
    <property type="entry name" value="C-type_cytochrome_biogenesis"/>
</dbReference>
<evidence type="ECO:0000313" key="9">
    <source>
        <dbReference type="EMBL" id="PWR22073.1"/>
    </source>
</evidence>
<sequence length="155" mass="16890">MRRLLIGALFALLALPALAIGVDEPLPDPALEARAREIAKGLRCLVCQNQSIEDSNAPLAADLRRIVRERVSAGDDEAAVQAYLVERYGEWVLLRPPFEPATWALWLGPFVILAAGAGLILLRRRRPAAAEPAAPLSAEERARLDALLLRDEDAP</sequence>
<feature type="transmembrane region" description="Helical" evidence="7">
    <location>
        <begin position="103"/>
        <end position="122"/>
    </location>
</feature>
<keyword evidence="3 7" id="KW-0479">Metal-binding</keyword>
<dbReference type="CDD" id="cd16378">
    <property type="entry name" value="CcmH_N"/>
    <property type="match status" value="1"/>
</dbReference>
<dbReference type="PANTHER" id="PTHR47870">
    <property type="entry name" value="CYTOCHROME C-TYPE BIOGENESIS PROTEIN CCMH"/>
    <property type="match status" value="1"/>
</dbReference>
<keyword evidence="7" id="KW-0472">Membrane</keyword>
<comment type="function">
    <text evidence="7">Possible subunit of a heme lyase.</text>
</comment>
<keyword evidence="10" id="KW-1185">Reference proteome</keyword>
<evidence type="ECO:0000259" key="8">
    <source>
        <dbReference type="Pfam" id="PF03918"/>
    </source>
</evidence>
<evidence type="ECO:0000256" key="5">
    <source>
        <dbReference type="ARBA" id="ARBA00022748"/>
    </source>
</evidence>
<gene>
    <name evidence="9" type="ORF">DKG75_08845</name>
</gene>
<comment type="caution">
    <text evidence="9">The sequence shown here is derived from an EMBL/GenBank/DDBJ whole genome shotgun (WGS) entry which is preliminary data.</text>
</comment>
<keyword evidence="7" id="KW-1133">Transmembrane helix</keyword>
<comment type="similarity">
    <text evidence="1 7">Belongs to the CcmH/CycL/Ccl2/NrfF family.</text>
</comment>
<name>A0A317E9S4_9PROT</name>
<evidence type="ECO:0000256" key="1">
    <source>
        <dbReference type="ARBA" id="ARBA00010342"/>
    </source>
</evidence>
<dbReference type="AlphaFoldDB" id="A0A317E9S4"/>
<accession>A0A317E9S4</accession>
<dbReference type="GO" id="GO:0046872">
    <property type="term" value="F:metal ion binding"/>
    <property type="evidence" value="ECO:0007669"/>
    <property type="project" value="UniProtKB-KW"/>
</dbReference>
<feature type="domain" description="CcmH/CycL/Ccl2/NrfF N-terminal" evidence="8">
    <location>
        <begin position="9"/>
        <end position="148"/>
    </location>
</feature>
<feature type="signal peptide" evidence="7">
    <location>
        <begin position="1"/>
        <end position="19"/>
    </location>
</feature>